<keyword evidence="1" id="KW-0472">Membrane</keyword>
<sequence>MKPITINEFNTYAKDCKEKPPNLWQFLTHLSFKHDGRVTYQNNTLIINVPLHFTRENHQSKDLLHKEFIFKDMCFMQDIIINKIDDLALHIDKNVSFKKLCLQSIYEDTTKGTISHIWIHQDFQCEEFIIMNYSITSFIVSAHHIYGNLNFIECEFKTFYPYLRQSHTFSFYGNLMFKACHFTQEAIFTHFIFHNQVDFKDSIFERLADFREAIFKTQACFQGVVFEKAACFYGVKFEKPPNFSQAAFNGNLNLVNAKIDCDFKTLKTDLESECQTSHTTHKMWHKIKNCIYSKICNTTPQKQKTSIDLEKLANTANDFRDSFRLCKNALIKENNLLDASQWHKLELYYKEIELSAKSRVPNTPVQNEKDIRRNTSIFQYFVEFKLLAFYRVLADHHTDTLRIINNLILLIGLYALFLYMTTDYQILKIFTLPNDGASNVLVAEYFSHLDVSLKQWLKIMLVTMIFLIIAFSIAYSAWIYRHKLSKRHIILTLKLFRDDIFTLFLPVLFYTLFVLLAYSCITTYESFIIFAKAFCFVVCYILLLSSNVLLRTIFLVLCYLALCPILAQNIEILHPLLSKLLSTNTGCLNSNDQAFIALSFVYTILMILVLFSLQKTARKNSIVPH</sequence>
<reference evidence="2 3" key="1">
    <citation type="submission" date="2024-02" db="EMBL/GenBank/DDBJ databases">
        <title>Genome and pathogenicity analysis of Helicobacter mastomyrinus isolated from mice.</title>
        <authorList>
            <person name="Zhu L."/>
        </authorList>
    </citation>
    <scope>NUCLEOTIDE SEQUENCE [LARGE SCALE GENOMIC DNA]</scope>
    <source>
        <strain evidence="2 3">Hm-17</strain>
    </source>
</reference>
<feature type="transmembrane region" description="Helical" evidence="1">
    <location>
        <begin position="594"/>
        <end position="613"/>
    </location>
</feature>
<keyword evidence="1" id="KW-1133">Transmembrane helix</keyword>
<gene>
    <name evidence="2" type="ORF">V3I05_07430</name>
</gene>
<dbReference type="EMBL" id="CP145316">
    <property type="protein sequence ID" value="XAM17510.1"/>
    <property type="molecule type" value="Genomic_DNA"/>
</dbReference>
<keyword evidence="3" id="KW-1185">Reference proteome</keyword>
<protein>
    <submittedName>
        <fullName evidence="2">Pentapeptide repeat-containing protein</fullName>
    </submittedName>
</protein>
<feature type="transmembrane region" description="Helical" evidence="1">
    <location>
        <begin position="552"/>
        <end position="574"/>
    </location>
</feature>
<feature type="transmembrane region" description="Helical" evidence="1">
    <location>
        <begin position="456"/>
        <end position="480"/>
    </location>
</feature>
<dbReference type="RefSeq" id="WP_343353169.1">
    <property type="nucleotide sequence ID" value="NZ_CP145316.1"/>
</dbReference>
<proteinExistence type="predicted"/>
<feature type="transmembrane region" description="Helical" evidence="1">
    <location>
        <begin position="527"/>
        <end position="545"/>
    </location>
</feature>
<name>A0ABZ3F549_9HELI</name>
<keyword evidence="1" id="KW-0812">Transmembrane</keyword>
<evidence type="ECO:0000313" key="2">
    <source>
        <dbReference type="EMBL" id="XAM17510.1"/>
    </source>
</evidence>
<evidence type="ECO:0000256" key="1">
    <source>
        <dbReference type="SAM" id="Phobius"/>
    </source>
</evidence>
<dbReference type="Proteomes" id="UP001434737">
    <property type="component" value="Chromosome"/>
</dbReference>
<accession>A0ABZ3F549</accession>
<evidence type="ECO:0000313" key="3">
    <source>
        <dbReference type="Proteomes" id="UP001434737"/>
    </source>
</evidence>
<organism evidence="2 3">
    <name type="scientific">Helicobacter mastomyrinus</name>
    <dbReference type="NCBI Taxonomy" id="287948"/>
    <lineage>
        <taxon>Bacteria</taxon>
        <taxon>Pseudomonadati</taxon>
        <taxon>Campylobacterota</taxon>
        <taxon>Epsilonproteobacteria</taxon>
        <taxon>Campylobacterales</taxon>
        <taxon>Helicobacteraceae</taxon>
        <taxon>Helicobacter</taxon>
    </lineage>
</organism>
<feature type="transmembrane region" description="Helical" evidence="1">
    <location>
        <begin position="403"/>
        <end position="422"/>
    </location>
</feature>
<feature type="transmembrane region" description="Helical" evidence="1">
    <location>
        <begin position="500"/>
        <end position="521"/>
    </location>
</feature>